<dbReference type="RefSeq" id="XP_013409880.1">
    <property type="nucleotide sequence ID" value="XM_013554426.1"/>
</dbReference>
<evidence type="ECO:0000313" key="12">
    <source>
        <dbReference type="RefSeq" id="XP_013409887.1"/>
    </source>
</evidence>
<evidence type="ECO:0000256" key="3">
    <source>
        <dbReference type="ARBA" id="ARBA00022824"/>
    </source>
</evidence>
<dbReference type="KEGG" id="lak:106173327"/>
<evidence type="ECO:0000313" key="11">
    <source>
        <dbReference type="RefSeq" id="XP_013409880.1"/>
    </source>
</evidence>
<dbReference type="KEGG" id="lak:106173325"/>
<dbReference type="Pfam" id="PF02453">
    <property type="entry name" value="Reticulon"/>
    <property type="match status" value="1"/>
</dbReference>
<gene>
    <name evidence="10 11" type="primary">LOC106173325</name>
    <name evidence="12" type="synonym">LOC106173327</name>
</gene>
<evidence type="ECO:0000256" key="2">
    <source>
        <dbReference type="ARBA" id="ARBA00022692"/>
    </source>
</evidence>
<proteinExistence type="predicted"/>
<evidence type="ECO:0000256" key="7">
    <source>
        <dbReference type="SAM" id="MobiDB-lite"/>
    </source>
</evidence>
<keyword evidence="9" id="KW-1185">Reference proteome</keyword>
<evidence type="ECO:0000313" key="9">
    <source>
        <dbReference type="Proteomes" id="UP000085678"/>
    </source>
</evidence>
<feature type="region of interest" description="Disordered" evidence="7">
    <location>
        <begin position="1"/>
        <end position="118"/>
    </location>
</feature>
<dbReference type="PANTHER" id="PTHR45799:SF2">
    <property type="entry name" value="RETICULON-LIKE PROTEIN"/>
    <property type="match status" value="1"/>
</dbReference>
<dbReference type="GeneID" id="106173327"/>
<dbReference type="PANTHER" id="PTHR45799">
    <property type="entry name" value="RETICULON-LIKE PROTEIN"/>
    <property type="match status" value="1"/>
</dbReference>
<dbReference type="PROSITE" id="PS50845">
    <property type="entry name" value="RETICULON"/>
    <property type="match status" value="1"/>
</dbReference>
<evidence type="ECO:0000256" key="6">
    <source>
        <dbReference type="RuleBase" id="RU363132"/>
    </source>
</evidence>
<feature type="transmembrane region" description="Helical" evidence="6">
    <location>
        <begin position="247"/>
        <end position="275"/>
    </location>
</feature>
<evidence type="ECO:0000256" key="1">
    <source>
        <dbReference type="ARBA" id="ARBA00004477"/>
    </source>
</evidence>
<feature type="compositionally biased region" description="Polar residues" evidence="7">
    <location>
        <begin position="7"/>
        <end position="17"/>
    </location>
</feature>
<keyword evidence="4 6" id="KW-1133">Transmembrane helix</keyword>
<evidence type="ECO:0000313" key="10">
    <source>
        <dbReference type="RefSeq" id="XP_013409879.1"/>
    </source>
</evidence>
<comment type="subcellular location">
    <subcellularLocation>
        <location evidence="1 6">Endoplasmic reticulum membrane</location>
        <topology evidence="1 6">Multi-pass membrane protein</topology>
    </subcellularLocation>
</comment>
<evidence type="ECO:0000256" key="4">
    <source>
        <dbReference type="ARBA" id="ARBA00022989"/>
    </source>
</evidence>
<keyword evidence="2 6" id="KW-0812">Transmembrane</keyword>
<feature type="domain" description="Reticulon" evidence="8">
    <location>
        <begin position="129"/>
        <end position="320"/>
    </location>
</feature>
<keyword evidence="5 6" id="KW-0472">Membrane</keyword>
<organism evidence="9 10">
    <name type="scientific">Lingula anatina</name>
    <name type="common">Brachiopod</name>
    <name type="synonym">Lingula unguis</name>
    <dbReference type="NCBI Taxonomy" id="7574"/>
    <lineage>
        <taxon>Eukaryota</taxon>
        <taxon>Metazoa</taxon>
        <taxon>Spiralia</taxon>
        <taxon>Lophotrochozoa</taxon>
        <taxon>Brachiopoda</taxon>
        <taxon>Linguliformea</taxon>
        <taxon>Lingulata</taxon>
        <taxon>Lingulida</taxon>
        <taxon>Linguloidea</taxon>
        <taxon>Lingulidae</taxon>
        <taxon>Lingula</taxon>
    </lineage>
</organism>
<protein>
    <recommendedName>
        <fullName evidence="6">Reticulon-like protein</fullName>
    </recommendedName>
</protein>
<dbReference type="OMA" id="KIDPRGD"/>
<dbReference type="OrthoDB" id="567788at2759"/>
<accession>A0A1S3JIZ6</accession>
<keyword evidence="3 6" id="KW-0256">Endoplasmic reticulum</keyword>
<dbReference type="Proteomes" id="UP000085678">
    <property type="component" value="Unplaced"/>
</dbReference>
<dbReference type="InterPro" id="IPR046964">
    <property type="entry name" value="RTN1-4"/>
</dbReference>
<dbReference type="GeneID" id="106173325"/>
<dbReference type="RefSeq" id="XP_013409879.1">
    <property type="nucleotide sequence ID" value="XM_013554425.1"/>
</dbReference>
<evidence type="ECO:0000256" key="5">
    <source>
        <dbReference type="ARBA" id="ARBA00023136"/>
    </source>
</evidence>
<evidence type="ECO:0000259" key="8">
    <source>
        <dbReference type="PROSITE" id="PS50845"/>
    </source>
</evidence>
<dbReference type="AlphaFoldDB" id="A0A1S3JIZ6"/>
<sequence length="320" mass="35828">MDPFESPIQSNGQNEDNNFGDFEKVEPVSTTTTEEEDMYSAAKQPEQEAATGDLLGSFSESSSEKTEPIAPPTYEPEPEITSTREPTPPPRKELRGGKEPSSFPGGFGKNLKIDPRGDTSETFEVPKAVLDLIYWRDVKKTGVVFGSVLVILLSLTSFSVISVLAYVSLAALTVTFSFRVYKNVLQAVQKSNEGHPFKVWLEKDISLPEDKMQQAARALAQHLNEDAVRLRRLFLVEDLVDSVKFGLLLWVMTYIGAWFNVMTLVILAVVAVFTLPKVYETYQVQIDEVLDKAKTQIMNVVEQVKAKLPFLNKKDKQKTQ</sequence>
<dbReference type="STRING" id="7574.A0A1S3JIZ6"/>
<dbReference type="Gene3D" id="1.20.5.2480">
    <property type="match status" value="1"/>
</dbReference>
<dbReference type="GO" id="GO:0005789">
    <property type="term" value="C:endoplasmic reticulum membrane"/>
    <property type="evidence" value="ECO:0007669"/>
    <property type="project" value="UniProtKB-SubCell"/>
</dbReference>
<dbReference type="InterPro" id="IPR003388">
    <property type="entry name" value="Reticulon"/>
</dbReference>
<dbReference type="GO" id="GO:0030424">
    <property type="term" value="C:axon"/>
    <property type="evidence" value="ECO:0007669"/>
    <property type="project" value="TreeGrafter"/>
</dbReference>
<dbReference type="RefSeq" id="XP_013409887.1">
    <property type="nucleotide sequence ID" value="XM_013554433.1"/>
</dbReference>
<reference evidence="10 11" key="1">
    <citation type="submission" date="2025-04" db="UniProtKB">
        <authorList>
            <consortium name="RefSeq"/>
        </authorList>
    </citation>
    <scope>IDENTIFICATION</scope>
    <source>
        <tissue evidence="10 11">Gonads</tissue>
    </source>
</reference>
<name>A0A1S3JIZ6_LINAN</name>
<feature type="transmembrane region" description="Helical" evidence="6">
    <location>
        <begin position="143"/>
        <end position="169"/>
    </location>
</feature>